<dbReference type="InterPro" id="IPR006183">
    <property type="entry name" value="Pgluconate_DH"/>
</dbReference>
<dbReference type="RefSeq" id="WP_213237895.1">
    <property type="nucleotide sequence ID" value="NZ_JAHBCL010000030.1"/>
</dbReference>
<keyword evidence="3" id="KW-0311">Gluconate utilization</keyword>
<dbReference type="InterPro" id="IPR013328">
    <property type="entry name" value="6PGD_dom2"/>
</dbReference>
<dbReference type="Gene3D" id="1.10.1040.10">
    <property type="entry name" value="N-(1-d-carboxylethyl)-l-norvaline Dehydrogenase, domain 2"/>
    <property type="match status" value="1"/>
</dbReference>
<dbReference type="Pfam" id="PF03446">
    <property type="entry name" value="NAD_binding_2"/>
    <property type="match status" value="1"/>
</dbReference>
<dbReference type="InterPro" id="IPR004849">
    <property type="entry name" value="6DGDH_YqeC"/>
</dbReference>
<dbReference type="Gene3D" id="3.40.50.720">
    <property type="entry name" value="NAD(P)-binding Rossmann-like Domain"/>
    <property type="match status" value="1"/>
</dbReference>
<evidence type="ECO:0000256" key="1">
    <source>
        <dbReference type="ARBA" id="ARBA00008419"/>
    </source>
</evidence>
<sequence length="298" mass="32118">MKIGLIGLGKMGYALAQNMKDHNIDVVVTNRSLSKVDEIKQYGVNGVNSVPALINALDDKKVVWLMVPAGDPVDQMIDTLVPLLKAGDIIIDGGNSNYKDTVRRSENLKAMGIDFVDVGTSGGVKGARFGACLMAGGSSAAVKYIKPILKAIAVEDGYGYFGPSGSGHYVKMIHNGIEYGMMQAIGEGFDILKASEYDLDFELVSKVWSNGSIIEGLLMRMMHQAFSESQSLEGILGKVDASGEADWTLAEALRLKVSAPVITQSLFARYKSKDEAHFSEKALAAMRNQFGGHKIYKA</sequence>
<organism evidence="5 6">
    <name type="scientific">Fusibacter paucivorans</name>
    <dbReference type="NCBI Taxonomy" id="76009"/>
    <lineage>
        <taxon>Bacteria</taxon>
        <taxon>Bacillati</taxon>
        <taxon>Bacillota</taxon>
        <taxon>Clostridia</taxon>
        <taxon>Eubacteriales</taxon>
        <taxon>Eubacteriales Family XII. Incertae Sedis</taxon>
        <taxon>Fusibacter</taxon>
    </lineage>
</organism>
<name>A0ABS5PSG1_9FIRM</name>
<evidence type="ECO:0000256" key="3">
    <source>
        <dbReference type="ARBA" id="ARBA00023064"/>
    </source>
</evidence>
<dbReference type="Pfam" id="PF00393">
    <property type="entry name" value="6PGD"/>
    <property type="match status" value="1"/>
</dbReference>
<evidence type="ECO:0000313" key="6">
    <source>
        <dbReference type="Proteomes" id="UP000746471"/>
    </source>
</evidence>
<dbReference type="InterPro" id="IPR008927">
    <property type="entry name" value="6-PGluconate_DH-like_C_sf"/>
</dbReference>
<dbReference type="SUPFAM" id="SSF48179">
    <property type="entry name" value="6-phosphogluconate dehydrogenase C-terminal domain-like"/>
    <property type="match status" value="1"/>
</dbReference>
<keyword evidence="2" id="KW-0560">Oxidoreductase</keyword>
<evidence type="ECO:0000256" key="2">
    <source>
        <dbReference type="ARBA" id="ARBA00023002"/>
    </source>
</evidence>
<accession>A0ABS5PSG1</accession>
<comment type="similarity">
    <text evidence="1">Belongs to the 6-phosphogluconate dehydrogenase family.</text>
</comment>
<dbReference type="PANTHER" id="PTHR11811">
    <property type="entry name" value="6-PHOSPHOGLUCONATE DEHYDROGENASE"/>
    <property type="match status" value="1"/>
</dbReference>
<gene>
    <name evidence="5" type="primary">gnd</name>
    <name evidence="5" type="ORF">KHM83_15210</name>
</gene>
<comment type="caution">
    <text evidence="5">The sequence shown here is derived from an EMBL/GenBank/DDBJ whole genome shotgun (WGS) entry which is preliminary data.</text>
</comment>
<protein>
    <submittedName>
        <fullName evidence="5">Decarboxylating 6-phosphogluconate dehydrogenase</fullName>
    </submittedName>
</protein>
<dbReference type="SUPFAM" id="SSF51735">
    <property type="entry name" value="NAD(P)-binding Rossmann-fold domains"/>
    <property type="match status" value="1"/>
</dbReference>
<dbReference type="NCBIfam" id="TIGR00872">
    <property type="entry name" value="gnd_rel"/>
    <property type="match status" value="1"/>
</dbReference>
<feature type="domain" description="6-phosphogluconate dehydrogenase C-terminal" evidence="4">
    <location>
        <begin position="167"/>
        <end position="295"/>
    </location>
</feature>
<dbReference type="PRINTS" id="PR00076">
    <property type="entry name" value="6PGDHDRGNASE"/>
</dbReference>
<reference evidence="5 6" key="1">
    <citation type="submission" date="2021-05" db="EMBL/GenBank/DDBJ databases">
        <title>Fusibacter ferrireducens sp. nov., an anaerobic, sulfur- and Fe-reducing bacterium isolated from the mangrove sediment.</title>
        <authorList>
            <person name="Qiu D."/>
        </authorList>
    </citation>
    <scope>NUCLEOTIDE SEQUENCE [LARGE SCALE GENOMIC DNA]</scope>
    <source>
        <strain evidence="5 6">DSM 12116</strain>
    </source>
</reference>
<dbReference type="EMBL" id="JAHBCL010000030">
    <property type="protein sequence ID" value="MBS7528033.1"/>
    <property type="molecule type" value="Genomic_DNA"/>
</dbReference>
<dbReference type="SMART" id="SM01350">
    <property type="entry name" value="6PGD"/>
    <property type="match status" value="1"/>
</dbReference>
<dbReference type="InterPro" id="IPR006114">
    <property type="entry name" value="6PGDH_C"/>
</dbReference>
<dbReference type="Proteomes" id="UP000746471">
    <property type="component" value="Unassembled WGS sequence"/>
</dbReference>
<dbReference type="InterPro" id="IPR036291">
    <property type="entry name" value="NAD(P)-bd_dom_sf"/>
</dbReference>
<dbReference type="InterPro" id="IPR006115">
    <property type="entry name" value="6PGDH_NADP-bd"/>
</dbReference>
<dbReference type="NCBIfam" id="NF007161">
    <property type="entry name" value="PRK09599.1"/>
    <property type="match status" value="1"/>
</dbReference>
<evidence type="ECO:0000313" key="5">
    <source>
        <dbReference type="EMBL" id="MBS7528033.1"/>
    </source>
</evidence>
<evidence type="ECO:0000259" key="4">
    <source>
        <dbReference type="SMART" id="SM01350"/>
    </source>
</evidence>
<proteinExistence type="inferred from homology"/>
<keyword evidence="6" id="KW-1185">Reference proteome</keyword>